<evidence type="ECO:0000256" key="3">
    <source>
        <dbReference type="ARBA" id="ARBA00017307"/>
    </source>
</evidence>
<evidence type="ECO:0000256" key="6">
    <source>
        <dbReference type="ARBA" id="ARBA00023242"/>
    </source>
</evidence>
<protein>
    <recommendedName>
        <fullName evidence="3">Transcription initiation factor TFIID subunit 8</fullName>
    </recommendedName>
</protein>
<feature type="domain" description="Bromodomain associated" evidence="8">
    <location>
        <begin position="57"/>
        <end position="122"/>
    </location>
</feature>
<dbReference type="PANTHER" id="PTHR46469:SF1">
    <property type="entry name" value="TRANSCRIPTION INITIATION FACTOR TFIID SUBUNIT 8"/>
    <property type="match status" value="1"/>
</dbReference>
<dbReference type="InterPro" id="IPR009072">
    <property type="entry name" value="Histone-fold"/>
</dbReference>
<dbReference type="Proteomes" id="UP000266188">
    <property type="component" value="Unassembled WGS sequence"/>
</dbReference>
<organism evidence="10 11">
    <name type="scientific">Aspergillus sclerotialis</name>
    <dbReference type="NCBI Taxonomy" id="2070753"/>
    <lineage>
        <taxon>Eukaryota</taxon>
        <taxon>Fungi</taxon>
        <taxon>Dikarya</taxon>
        <taxon>Ascomycota</taxon>
        <taxon>Pezizomycotina</taxon>
        <taxon>Eurotiomycetes</taxon>
        <taxon>Eurotiomycetidae</taxon>
        <taxon>Eurotiales</taxon>
        <taxon>Aspergillaceae</taxon>
        <taxon>Aspergillus</taxon>
        <taxon>Aspergillus subgen. Polypaecilum</taxon>
    </lineage>
</organism>
<evidence type="ECO:0000256" key="4">
    <source>
        <dbReference type="ARBA" id="ARBA00023015"/>
    </source>
</evidence>
<dbReference type="Pfam" id="PF07524">
    <property type="entry name" value="Bromo_TP"/>
    <property type="match status" value="1"/>
</dbReference>
<comment type="similarity">
    <text evidence="2">Belongs to the TAF8 family.</text>
</comment>
<keyword evidence="4" id="KW-0805">Transcription regulation</keyword>
<dbReference type="Gene3D" id="1.10.20.10">
    <property type="entry name" value="Histone, subunit A"/>
    <property type="match status" value="1"/>
</dbReference>
<feature type="compositionally biased region" description="Basic and acidic residues" evidence="7">
    <location>
        <begin position="328"/>
        <end position="343"/>
    </location>
</feature>
<dbReference type="STRING" id="2070753.A0A3A2Z480"/>
<comment type="subcellular location">
    <subcellularLocation>
        <location evidence="1">Nucleus</location>
    </subcellularLocation>
</comment>
<evidence type="ECO:0000313" key="11">
    <source>
        <dbReference type="Proteomes" id="UP000266188"/>
    </source>
</evidence>
<dbReference type="CDD" id="cd00076">
    <property type="entry name" value="HFD_SF"/>
    <property type="match status" value="1"/>
</dbReference>
<accession>A0A3A2Z480</accession>
<feature type="region of interest" description="Disordered" evidence="7">
    <location>
        <begin position="136"/>
        <end position="155"/>
    </location>
</feature>
<keyword evidence="6" id="KW-0539">Nucleus</keyword>
<evidence type="ECO:0000259" key="9">
    <source>
        <dbReference type="Pfam" id="PF10406"/>
    </source>
</evidence>
<evidence type="ECO:0000256" key="1">
    <source>
        <dbReference type="ARBA" id="ARBA00004123"/>
    </source>
</evidence>
<dbReference type="Pfam" id="PF10406">
    <property type="entry name" value="TAF8_C"/>
    <property type="match status" value="1"/>
</dbReference>
<proteinExistence type="inferred from homology"/>
<feature type="compositionally biased region" description="Low complexity" evidence="7">
    <location>
        <begin position="1"/>
        <end position="18"/>
    </location>
</feature>
<evidence type="ECO:0000256" key="2">
    <source>
        <dbReference type="ARBA" id="ARBA00008767"/>
    </source>
</evidence>
<feature type="region of interest" description="Disordered" evidence="7">
    <location>
        <begin position="320"/>
        <end position="360"/>
    </location>
</feature>
<dbReference type="EMBL" id="MVGC01000777">
    <property type="protein sequence ID" value="RJE17676.1"/>
    <property type="molecule type" value="Genomic_DNA"/>
</dbReference>
<dbReference type="GO" id="GO:0005669">
    <property type="term" value="C:transcription factor TFIID complex"/>
    <property type="evidence" value="ECO:0007669"/>
    <property type="project" value="InterPro"/>
</dbReference>
<feature type="region of interest" description="Disordered" evidence="7">
    <location>
        <begin position="274"/>
        <end position="294"/>
    </location>
</feature>
<evidence type="ECO:0000256" key="7">
    <source>
        <dbReference type="SAM" id="MobiDB-lite"/>
    </source>
</evidence>
<dbReference type="PANTHER" id="PTHR46469">
    <property type="entry name" value="TRANSCRIPTION INITIATION FACTOR TFIID SUBUNIT 8"/>
    <property type="match status" value="1"/>
</dbReference>
<evidence type="ECO:0000259" key="8">
    <source>
        <dbReference type="Pfam" id="PF07524"/>
    </source>
</evidence>
<dbReference type="OrthoDB" id="2193813at2759"/>
<dbReference type="InterPro" id="IPR019473">
    <property type="entry name" value="TFIID_su8_C"/>
</dbReference>
<gene>
    <name evidence="10" type="ORF">PHISCL_09988</name>
</gene>
<dbReference type="GO" id="GO:0006367">
    <property type="term" value="P:transcription initiation at RNA polymerase II promoter"/>
    <property type="evidence" value="ECO:0007669"/>
    <property type="project" value="TreeGrafter"/>
</dbReference>
<feature type="domain" description="Transcription factor TFIID subunit 8 C-terminal" evidence="9">
    <location>
        <begin position="180"/>
        <end position="228"/>
    </location>
</feature>
<dbReference type="GO" id="GO:0046982">
    <property type="term" value="F:protein heterodimerization activity"/>
    <property type="evidence" value="ECO:0007669"/>
    <property type="project" value="InterPro"/>
</dbReference>
<sequence>MPSSESTLKRSSSSLSGLQDVPESKRQKRPYHHHHCLQKPINTSLHEPAITDDVSIDDLMNRAIATSFKNTGFDQANPVALDSVRQAAEEYIMKLASYVRQSMLSSRRIQPIPQDFEHALKRQRLRIDDLRPYLTRSPNAELSPSLAGRESPPPKEDLLRSLPFLGPQLSGEVDRAQCRHIPNHLPQFPSRHTYRYTPVFTEREQDPRKIRERATEDGRHGEDALRKLARAAFQDNQLTSTGQDKKLWGRKTETMDSMFEKTVKSLVKKMQLPSAPVPGSAMEIDSGHVDPQVKRSKTKVPLGIELPPIINCERDFWRRSGATGNRSSEQKSEQKATEQKSAEQNDTGNIPRADNLVSAV</sequence>
<evidence type="ECO:0000313" key="10">
    <source>
        <dbReference type="EMBL" id="RJE17676.1"/>
    </source>
</evidence>
<reference evidence="11" key="1">
    <citation type="submission" date="2017-02" db="EMBL/GenBank/DDBJ databases">
        <authorList>
            <person name="Tafer H."/>
            <person name="Lopandic K."/>
        </authorList>
    </citation>
    <scope>NUCLEOTIDE SEQUENCE [LARGE SCALE GENOMIC DNA]</scope>
    <source>
        <strain evidence="11">CBS 366.77</strain>
    </source>
</reference>
<dbReference type="CDD" id="cd08049">
    <property type="entry name" value="TAF8"/>
    <property type="match status" value="1"/>
</dbReference>
<dbReference type="AlphaFoldDB" id="A0A3A2Z480"/>
<name>A0A3A2Z480_9EURO</name>
<keyword evidence="11" id="KW-1185">Reference proteome</keyword>
<comment type="caution">
    <text evidence="10">The sequence shown here is derived from an EMBL/GenBank/DDBJ whole genome shotgun (WGS) entry which is preliminary data.</text>
</comment>
<dbReference type="InterPro" id="IPR037818">
    <property type="entry name" value="TAF8"/>
</dbReference>
<feature type="region of interest" description="Disordered" evidence="7">
    <location>
        <begin position="1"/>
        <end position="33"/>
    </location>
</feature>
<evidence type="ECO:0000256" key="5">
    <source>
        <dbReference type="ARBA" id="ARBA00023163"/>
    </source>
</evidence>
<keyword evidence="5" id="KW-0804">Transcription</keyword>
<dbReference type="InterPro" id="IPR006565">
    <property type="entry name" value="BTP"/>
</dbReference>